<organism evidence="12 13">
    <name type="scientific">Streptomyces yaizuensis</name>
    <dbReference type="NCBI Taxonomy" id="2989713"/>
    <lineage>
        <taxon>Bacteria</taxon>
        <taxon>Bacillati</taxon>
        <taxon>Actinomycetota</taxon>
        <taxon>Actinomycetes</taxon>
        <taxon>Kitasatosporales</taxon>
        <taxon>Streptomycetaceae</taxon>
        <taxon>Streptomyces</taxon>
    </lineage>
</organism>
<evidence type="ECO:0000256" key="10">
    <source>
        <dbReference type="ARBA" id="ARBA00031323"/>
    </source>
</evidence>
<dbReference type="GO" id="GO:0032259">
    <property type="term" value="P:methylation"/>
    <property type="evidence" value="ECO:0007669"/>
    <property type="project" value="UniProtKB-KW"/>
</dbReference>
<accession>A0ABQ5P705</accession>
<evidence type="ECO:0000256" key="8">
    <source>
        <dbReference type="ARBA" id="ARBA00022691"/>
    </source>
</evidence>
<name>A0ABQ5P705_9ACTN</name>
<dbReference type="RefSeq" id="WP_323450238.1">
    <property type="nucleotide sequence ID" value="NZ_BSBI01000013.1"/>
</dbReference>
<dbReference type="Gene3D" id="3.40.50.150">
    <property type="entry name" value="Vaccinia Virus protein VP39"/>
    <property type="match status" value="1"/>
</dbReference>
<evidence type="ECO:0000256" key="1">
    <source>
        <dbReference type="ARBA" id="ARBA00004496"/>
    </source>
</evidence>
<dbReference type="PANTHER" id="PTHR11579">
    <property type="entry name" value="PROTEIN-L-ISOASPARTATE O-METHYLTRANSFERASE"/>
    <property type="match status" value="1"/>
</dbReference>
<dbReference type="EMBL" id="BSBI01000013">
    <property type="protein sequence ID" value="GLF98255.1"/>
    <property type="molecule type" value="Genomic_DNA"/>
</dbReference>
<dbReference type="InterPro" id="IPR000682">
    <property type="entry name" value="PCMT"/>
</dbReference>
<evidence type="ECO:0000256" key="11">
    <source>
        <dbReference type="ARBA" id="ARBA00031350"/>
    </source>
</evidence>
<evidence type="ECO:0000256" key="3">
    <source>
        <dbReference type="ARBA" id="ARBA00011890"/>
    </source>
</evidence>
<sequence length="383" mass="40976">MSHWGKTVDDLVARKVVGPGWVQVLKEVDRTGFTPDTVYAEVPGSVRRYEEVTRSAEPDRWARLVTSPEAVVTQLGRSTVDGGPVPVSSSSAPAAVGAMLQALDLQPGDRVLDLGTGTGWVAALLATYGARVTTVEADPVLAADAAERLARFPEVTVVCGDAINGHADDAPYAAVHAGFAVRRIPAAWCVQTRPGGRIVTPYGSLWSPTGLTRLVRDRDGVASGRFSPRAVNFMWERGQRPVWPEPAGGPARTAASPVDPRFVLESRSGRWATGLQLGDVTFDPVPVGGDRVLRLWALDGSAAAVQVDRNRWADGDGVSQVGQRSLWDEAVAAWLWWTEAGEPNRDRFGLTAGPGEDDVLWLDTPDRLFPRPRAGARPGSPVG</sequence>
<keyword evidence="6 12" id="KW-0489">Methyltransferase</keyword>
<protein>
    <recommendedName>
        <fullName evidence="4">Protein-L-isoaspartate O-methyltransferase</fullName>
        <ecNumber evidence="3">2.1.1.77</ecNumber>
    </recommendedName>
    <alternativeName>
        <fullName evidence="11">L-isoaspartyl protein carboxyl methyltransferase</fullName>
    </alternativeName>
    <alternativeName>
        <fullName evidence="9">Protein L-isoaspartyl methyltransferase</fullName>
    </alternativeName>
    <alternativeName>
        <fullName evidence="10">Protein-beta-aspartate methyltransferase</fullName>
    </alternativeName>
</protein>
<evidence type="ECO:0000256" key="7">
    <source>
        <dbReference type="ARBA" id="ARBA00022679"/>
    </source>
</evidence>
<evidence type="ECO:0000313" key="13">
    <source>
        <dbReference type="Proteomes" id="UP001291653"/>
    </source>
</evidence>
<evidence type="ECO:0000256" key="2">
    <source>
        <dbReference type="ARBA" id="ARBA00005369"/>
    </source>
</evidence>
<dbReference type="SUPFAM" id="SSF53335">
    <property type="entry name" value="S-adenosyl-L-methionine-dependent methyltransferases"/>
    <property type="match status" value="1"/>
</dbReference>
<dbReference type="Proteomes" id="UP001291653">
    <property type="component" value="Unassembled WGS sequence"/>
</dbReference>
<evidence type="ECO:0000313" key="12">
    <source>
        <dbReference type="EMBL" id="GLF98255.1"/>
    </source>
</evidence>
<dbReference type="InterPro" id="IPR029063">
    <property type="entry name" value="SAM-dependent_MTases_sf"/>
</dbReference>
<evidence type="ECO:0000256" key="9">
    <source>
        <dbReference type="ARBA" id="ARBA00030757"/>
    </source>
</evidence>
<evidence type="ECO:0000256" key="6">
    <source>
        <dbReference type="ARBA" id="ARBA00022603"/>
    </source>
</evidence>
<dbReference type="Pfam" id="PF01135">
    <property type="entry name" value="PCMT"/>
    <property type="match status" value="1"/>
</dbReference>
<keyword evidence="8" id="KW-0949">S-adenosyl-L-methionine</keyword>
<evidence type="ECO:0000256" key="5">
    <source>
        <dbReference type="ARBA" id="ARBA00022490"/>
    </source>
</evidence>
<keyword evidence="5" id="KW-0963">Cytoplasm</keyword>
<dbReference type="CDD" id="cd02440">
    <property type="entry name" value="AdoMet_MTases"/>
    <property type="match status" value="1"/>
</dbReference>
<dbReference type="EC" id="2.1.1.77" evidence="3"/>
<reference evidence="12 13" key="1">
    <citation type="submission" date="2022-10" db="EMBL/GenBank/DDBJ databases">
        <title>Draft genome sequence of Streptomyces sp. YSPA8.</title>
        <authorList>
            <person name="Moriuchi R."/>
            <person name="Dohra H."/>
            <person name="Yamamura H."/>
            <person name="Kodani S."/>
        </authorList>
    </citation>
    <scope>NUCLEOTIDE SEQUENCE [LARGE SCALE GENOMIC DNA]</scope>
    <source>
        <strain evidence="12 13">YSPA8</strain>
    </source>
</reference>
<keyword evidence="13" id="KW-1185">Reference proteome</keyword>
<evidence type="ECO:0000256" key="4">
    <source>
        <dbReference type="ARBA" id="ARBA00013346"/>
    </source>
</evidence>
<gene>
    <name evidence="12" type="ORF">SYYSPA8_28180</name>
</gene>
<proteinExistence type="inferred from homology"/>
<dbReference type="PANTHER" id="PTHR11579:SF0">
    <property type="entry name" value="PROTEIN-L-ISOASPARTATE(D-ASPARTATE) O-METHYLTRANSFERASE"/>
    <property type="match status" value="1"/>
</dbReference>
<comment type="caution">
    <text evidence="12">The sequence shown here is derived from an EMBL/GenBank/DDBJ whole genome shotgun (WGS) entry which is preliminary data.</text>
</comment>
<keyword evidence="7" id="KW-0808">Transferase</keyword>
<comment type="similarity">
    <text evidence="2">Belongs to the methyltransferase superfamily. L-isoaspartyl/D-aspartyl protein methyltransferase family.</text>
</comment>
<comment type="subcellular location">
    <subcellularLocation>
        <location evidence="1">Cytoplasm</location>
    </subcellularLocation>
</comment>
<dbReference type="GO" id="GO:0008168">
    <property type="term" value="F:methyltransferase activity"/>
    <property type="evidence" value="ECO:0007669"/>
    <property type="project" value="UniProtKB-KW"/>
</dbReference>